<name>A0AAU7C173_9LACO</name>
<dbReference type="EMBL" id="CP154878">
    <property type="protein sequence ID" value="XBG95071.1"/>
    <property type="molecule type" value="Genomic_DNA"/>
</dbReference>
<evidence type="ECO:0000313" key="1">
    <source>
        <dbReference type="EMBL" id="XBG95071.1"/>
    </source>
</evidence>
<dbReference type="RefSeq" id="WP_347980198.1">
    <property type="nucleotide sequence ID" value="NZ_CP154878.1"/>
</dbReference>
<reference evidence="1" key="1">
    <citation type="submission" date="2024-04" db="EMBL/GenBank/DDBJ databases">
        <title>Limosilactobacillus allomucosae sp. nov., a novel species isolated from wild boar faecal samples as a potential probiotics for domestic pigs.</title>
        <authorList>
            <person name="Chen B."/>
        </authorList>
    </citation>
    <scope>NUCLEOTIDE SEQUENCE</scope>
    <source>
        <strain evidence="1">WILCCON 0051</strain>
    </source>
</reference>
<accession>A0AAU7C173</accession>
<organism evidence="1">
    <name type="scientific">Limosilactobacillus allomucosae</name>
    <dbReference type="NCBI Taxonomy" id="3142938"/>
    <lineage>
        <taxon>Bacteria</taxon>
        <taxon>Bacillati</taxon>
        <taxon>Bacillota</taxon>
        <taxon>Bacilli</taxon>
        <taxon>Lactobacillales</taxon>
        <taxon>Lactobacillaceae</taxon>
        <taxon>Limosilactobacillus</taxon>
    </lineage>
</organism>
<protein>
    <submittedName>
        <fullName evidence="1">Uncharacterized protein</fullName>
    </submittedName>
</protein>
<proteinExistence type="predicted"/>
<dbReference type="KEGG" id="lalo:ABC765_08380"/>
<dbReference type="AlphaFoldDB" id="A0AAU7C173"/>
<sequence>MGKETVQKINVSPEKIETFMGMKEKQKQSVKPWTRVTQTAKELTIELHS</sequence>
<gene>
    <name evidence="1" type="ORF">ABC765_08380</name>
</gene>